<gene>
    <name evidence="1" type="ORF">GCM10011273_08350</name>
</gene>
<accession>A0A918UPQ5</accession>
<organism evidence="1 2">
    <name type="scientific">Asticcacaulis endophyticus</name>
    <dbReference type="NCBI Taxonomy" id="1395890"/>
    <lineage>
        <taxon>Bacteria</taxon>
        <taxon>Pseudomonadati</taxon>
        <taxon>Pseudomonadota</taxon>
        <taxon>Alphaproteobacteria</taxon>
        <taxon>Caulobacterales</taxon>
        <taxon>Caulobacteraceae</taxon>
        <taxon>Asticcacaulis</taxon>
    </lineage>
</organism>
<dbReference type="AlphaFoldDB" id="A0A918UPQ5"/>
<evidence type="ECO:0000313" key="2">
    <source>
        <dbReference type="Proteomes" id="UP000662572"/>
    </source>
</evidence>
<dbReference type="EMBL" id="BMZB01000001">
    <property type="protein sequence ID" value="GGZ25322.1"/>
    <property type="molecule type" value="Genomic_DNA"/>
</dbReference>
<reference evidence="1" key="2">
    <citation type="submission" date="2020-09" db="EMBL/GenBank/DDBJ databases">
        <authorList>
            <person name="Sun Q."/>
            <person name="Kim S."/>
        </authorList>
    </citation>
    <scope>NUCLEOTIDE SEQUENCE</scope>
    <source>
        <strain evidence="1">KCTC 32296</strain>
    </source>
</reference>
<dbReference type="RefSeq" id="WP_189485091.1">
    <property type="nucleotide sequence ID" value="NZ_BMZB01000001.1"/>
</dbReference>
<reference evidence="1" key="1">
    <citation type="journal article" date="2014" name="Int. J. Syst. Evol. Microbiol.">
        <title>Complete genome sequence of Corynebacterium casei LMG S-19264T (=DSM 44701T), isolated from a smear-ripened cheese.</title>
        <authorList>
            <consortium name="US DOE Joint Genome Institute (JGI-PGF)"/>
            <person name="Walter F."/>
            <person name="Albersmeier A."/>
            <person name="Kalinowski J."/>
            <person name="Ruckert C."/>
        </authorList>
    </citation>
    <scope>NUCLEOTIDE SEQUENCE</scope>
    <source>
        <strain evidence="1">KCTC 32296</strain>
    </source>
</reference>
<dbReference type="Proteomes" id="UP000662572">
    <property type="component" value="Unassembled WGS sequence"/>
</dbReference>
<name>A0A918UPQ5_9CAUL</name>
<sequence>MDLFMLSELIGFAKSDILEIEGRLFIDHDNLGLEAFRNKIAEHSSVAEAQYWMNILLLESYIDNIVGDDWEFTDERAKSILKSLQSAWTFQINAKYPNAIFRIDTFIDEEANDFGLWLRQD</sequence>
<protein>
    <submittedName>
        <fullName evidence="1">Uncharacterized protein</fullName>
    </submittedName>
</protein>
<evidence type="ECO:0000313" key="1">
    <source>
        <dbReference type="EMBL" id="GGZ25322.1"/>
    </source>
</evidence>
<keyword evidence="2" id="KW-1185">Reference proteome</keyword>
<proteinExistence type="predicted"/>
<comment type="caution">
    <text evidence="1">The sequence shown here is derived from an EMBL/GenBank/DDBJ whole genome shotgun (WGS) entry which is preliminary data.</text>
</comment>